<sequence>MTLTRRAFLAGASACMVAPWLGAGAAETAPSGELIFGYGKTGIGSSLAVDTAASLAQSYQQNLYKLVNIPSGNSLRAVSTVKRAAPDGRTLLQAQSPQMNLLPVIYRSLPYDPLTDFEPLAIMGEYTLFLTVGKLVDPRVKTLDDYLRWVERNPEYRNVGFTQFGSTGHIAQAILSRQKEVAIQPVAYFGSSMMIEDLLNGYLSAGLVISGNASSAFRSGRLRAVAITSTERHPGWENIPTCKEQGVPEMAISGWYGWFAPASMPDRVYAPLAEALQQRIQHEHYASVLERYSLKPVASSSPDRIRERIRDEQEYYRELVDSYHISRI</sequence>
<dbReference type="CDD" id="cd07012">
    <property type="entry name" value="PBP2_Bug_TTT"/>
    <property type="match status" value="1"/>
</dbReference>
<organism evidence="2 3">
    <name type="scientific">Dickeya fangzhongdai</name>
    <dbReference type="NCBI Taxonomy" id="1778540"/>
    <lineage>
        <taxon>Bacteria</taxon>
        <taxon>Pseudomonadati</taxon>
        <taxon>Pseudomonadota</taxon>
        <taxon>Gammaproteobacteria</taxon>
        <taxon>Enterobacterales</taxon>
        <taxon>Pectobacteriaceae</taxon>
        <taxon>Dickeya</taxon>
    </lineage>
</organism>
<reference evidence="3" key="1">
    <citation type="journal article" date="2018" name="Genome Announc.">
        <title>Complete genome sequence of a Dickeya fangzhongdai type strain causing bleeding canker of pear tree trunks.</title>
        <authorList>
            <person name="Zhao Y."/>
            <person name="Tian Y."/>
            <person name="Li X."/>
            <person name="Hu B."/>
        </authorList>
    </citation>
    <scope>NUCLEOTIDE SEQUENCE [LARGE SCALE GENOMIC DNA]</scope>
    <source>
        <strain evidence="3">DSM 101947</strain>
    </source>
</reference>
<dbReference type="PANTHER" id="PTHR42928:SF5">
    <property type="entry name" value="BLR1237 PROTEIN"/>
    <property type="match status" value="1"/>
</dbReference>
<dbReference type="PROSITE" id="PS51318">
    <property type="entry name" value="TAT"/>
    <property type="match status" value="1"/>
</dbReference>
<dbReference type="RefSeq" id="WP_072093963.1">
    <property type="nucleotide sequence ID" value="NZ_BMJF01000004.1"/>
</dbReference>
<dbReference type="EMBL" id="CP025003">
    <property type="protein sequence ID" value="ATZ93376.1"/>
    <property type="molecule type" value="Genomic_DNA"/>
</dbReference>
<dbReference type="Gene3D" id="3.40.190.10">
    <property type="entry name" value="Periplasmic binding protein-like II"/>
    <property type="match status" value="1"/>
</dbReference>
<dbReference type="InterPro" id="IPR006311">
    <property type="entry name" value="TAT_signal"/>
</dbReference>
<keyword evidence="3" id="KW-1185">Reference proteome</keyword>
<evidence type="ECO:0000313" key="2">
    <source>
        <dbReference type="EMBL" id="ATZ93376.1"/>
    </source>
</evidence>
<comment type="similarity">
    <text evidence="1">Belongs to the UPF0065 (bug) family.</text>
</comment>
<protein>
    <submittedName>
        <fullName evidence="2">Tripartite tricarboxylate transporter substrate binding protein</fullName>
    </submittedName>
</protein>
<dbReference type="Gene3D" id="3.40.190.150">
    <property type="entry name" value="Bordetella uptake gene, domain 1"/>
    <property type="match status" value="1"/>
</dbReference>
<gene>
    <name evidence="2" type="ORF">CVE23_04915</name>
</gene>
<dbReference type="GeneID" id="66563682"/>
<dbReference type="InterPro" id="IPR005064">
    <property type="entry name" value="BUG"/>
</dbReference>
<dbReference type="Proteomes" id="UP000231901">
    <property type="component" value="Chromosome"/>
</dbReference>
<evidence type="ECO:0000313" key="3">
    <source>
        <dbReference type="Proteomes" id="UP000231901"/>
    </source>
</evidence>
<dbReference type="PANTHER" id="PTHR42928">
    <property type="entry name" value="TRICARBOXYLATE-BINDING PROTEIN"/>
    <property type="match status" value="1"/>
</dbReference>
<proteinExistence type="inferred from homology"/>
<evidence type="ECO:0000256" key="1">
    <source>
        <dbReference type="ARBA" id="ARBA00006987"/>
    </source>
</evidence>
<dbReference type="KEGG" id="dfn:CVE23_04915"/>
<dbReference type="Pfam" id="PF03401">
    <property type="entry name" value="TctC"/>
    <property type="match status" value="1"/>
</dbReference>
<dbReference type="AlphaFoldDB" id="A0A2K8QIQ4"/>
<dbReference type="InterPro" id="IPR042100">
    <property type="entry name" value="Bug_dom1"/>
</dbReference>
<accession>A0A2K8QIQ4</accession>
<name>A0A2K8QIQ4_9GAMM</name>